<dbReference type="OrthoDB" id="278280at2759"/>
<evidence type="ECO:0000256" key="9">
    <source>
        <dbReference type="SAM" id="MobiDB-lite"/>
    </source>
</evidence>
<evidence type="ECO:0000256" key="1">
    <source>
        <dbReference type="ARBA" id="ARBA00004141"/>
    </source>
</evidence>
<dbReference type="InterPro" id="IPR032378">
    <property type="entry name" value="ZC3H15/TMA46_C"/>
</dbReference>
<proteinExistence type="predicted"/>
<keyword evidence="6 10" id="KW-1133">Transmembrane helix</keyword>
<sequence>MTNMETFYDTLGLVGSFFVSAALVPQIVKVFRSKSAKDISKAFQSVFVVGIACITVYGMGEGLWPIWIPSTLELLGGIILLAMKHYYDWCDTKRVEKEQEETLAVVATEEAAPTSPVCGKSGCQPGNALELLSCSDQGIRCSSALHHQPQANMPPKKKGGGPSKKSVEKQKDKTLEDKTFGLKNKKKSKNVQKYIQEVTKQVKGANTRADRMKEQEAKRKKDAKAEQENLKSLFAAAITQPKVPPGTDPKSVLCAFFKAGVCTKGNRCKFSHDLMVGKKAAKIDLYTDTRAEKEADQMDTWDQEKLEKVVNEKHHEKNAKQTEIVCKHFLDAIEKSLYGWFWVCPNGGTSCKYRHALPPGYVFKSKKDRELEKGNKVVEISIEEIIEQQRAKLGPHGGTPVTEESLAKWKADKLARKKAEEAKKLKEQAKRTGGRGIMSGRALFTFDPSLFRDDADADDEAYSVHSEEEDDDEEKPSPAVDAAAAVMDKSLYLQDVDDLDSLKK</sequence>
<feature type="transmembrane region" description="Helical" evidence="10">
    <location>
        <begin position="43"/>
        <end position="60"/>
    </location>
</feature>
<accession>A0A8T1V1M9</accession>
<dbReference type="GO" id="GO:0003729">
    <property type="term" value="F:mRNA binding"/>
    <property type="evidence" value="ECO:0007669"/>
    <property type="project" value="TreeGrafter"/>
</dbReference>
<evidence type="ECO:0000256" key="8">
    <source>
        <dbReference type="PROSITE-ProRule" id="PRU00723"/>
    </source>
</evidence>
<feature type="region of interest" description="Disordered" evidence="9">
    <location>
        <begin position="455"/>
        <end position="480"/>
    </location>
</feature>
<evidence type="ECO:0000256" key="2">
    <source>
        <dbReference type="ARBA" id="ARBA00022692"/>
    </source>
</evidence>
<feature type="region of interest" description="Disordered" evidence="9">
    <location>
        <begin position="202"/>
        <end position="226"/>
    </location>
</feature>
<protein>
    <recommendedName>
        <fullName evidence="11">C3H1-type domain-containing protein</fullName>
    </recommendedName>
</protein>
<dbReference type="GO" id="GO:0002181">
    <property type="term" value="P:cytoplasmic translation"/>
    <property type="evidence" value="ECO:0007669"/>
    <property type="project" value="TreeGrafter"/>
</dbReference>
<evidence type="ECO:0000256" key="6">
    <source>
        <dbReference type="ARBA" id="ARBA00022989"/>
    </source>
</evidence>
<evidence type="ECO:0000256" key="5">
    <source>
        <dbReference type="ARBA" id="ARBA00022833"/>
    </source>
</evidence>
<feature type="domain" description="C3H1-type" evidence="11">
    <location>
        <begin position="248"/>
        <end position="275"/>
    </location>
</feature>
<evidence type="ECO:0000259" key="11">
    <source>
        <dbReference type="PROSITE" id="PS50103"/>
    </source>
</evidence>
<dbReference type="EMBL" id="JAENGZ010000017">
    <property type="protein sequence ID" value="KAG6973595.1"/>
    <property type="molecule type" value="Genomic_DNA"/>
</dbReference>
<feature type="compositionally biased region" description="Acidic residues" evidence="9">
    <location>
        <begin position="455"/>
        <end position="474"/>
    </location>
</feature>
<comment type="subcellular location">
    <subcellularLocation>
        <location evidence="1">Membrane</location>
        <topology evidence="1">Multi-pass membrane protein</topology>
    </subcellularLocation>
</comment>
<dbReference type="Pfam" id="PF04193">
    <property type="entry name" value="PQ-loop"/>
    <property type="match status" value="1"/>
</dbReference>
<dbReference type="PROSITE" id="PS50103">
    <property type="entry name" value="ZF_C3H1"/>
    <property type="match status" value="2"/>
</dbReference>
<evidence type="ECO:0000256" key="4">
    <source>
        <dbReference type="ARBA" id="ARBA00022771"/>
    </source>
</evidence>
<evidence type="ECO:0000256" key="3">
    <source>
        <dbReference type="ARBA" id="ARBA00022723"/>
    </source>
</evidence>
<dbReference type="GO" id="GO:0008270">
    <property type="term" value="F:zinc ion binding"/>
    <property type="evidence" value="ECO:0007669"/>
    <property type="project" value="UniProtKB-KW"/>
</dbReference>
<dbReference type="InterPro" id="IPR000571">
    <property type="entry name" value="Znf_CCCH"/>
</dbReference>
<feature type="compositionally biased region" description="Basic and acidic residues" evidence="9">
    <location>
        <begin position="208"/>
        <end position="226"/>
    </location>
</feature>
<dbReference type="Proteomes" id="UP000688947">
    <property type="component" value="Unassembled WGS sequence"/>
</dbReference>
<dbReference type="VEuPathDB" id="FungiDB:PC110_g5371"/>
<feature type="transmembrane region" description="Helical" evidence="10">
    <location>
        <begin position="12"/>
        <end position="31"/>
    </location>
</feature>
<keyword evidence="7 10" id="KW-0472">Membrane</keyword>
<dbReference type="InterPro" id="IPR006603">
    <property type="entry name" value="PQ-loop_rpt"/>
</dbReference>
<dbReference type="GO" id="GO:0016020">
    <property type="term" value="C:membrane"/>
    <property type="evidence" value="ECO:0007669"/>
    <property type="project" value="UniProtKB-SubCell"/>
</dbReference>
<gene>
    <name evidence="12" type="ORF">JG687_00000803</name>
</gene>
<feature type="compositionally biased region" description="Basic and acidic residues" evidence="9">
    <location>
        <begin position="165"/>
        <end position="180"/>
    </location>
</feature>
<keyword evidence="2 10" id="KW-0812">Transmembrane</keyword>
<dbReference type="AlphaFoldDB" id="A0A8T1V1M9"/>
<reference evidence="12" key="1">
    <citation type="submission" date="2021-01" db="EMBL/GenBank/DDBJ databases">
        <title>Phytophthora aleatoria, a newly-described species from Pinus radiata is distinct from Phytophthora cactorum isolates based on comparative genomics.</title>
        <authorList>
            <person name="Mcdougal R."/>
            <person name="Panda P."/>
            <person name="Williams N."/>
            <person name="Studholme D.J."/>
        </authorList>
    </citation>
    <scope>NUCLEOTIDE SEQUENCE</scope>
    <source>
        <strain evidence="12">NZFS 3830</strain>
    </source>
</reference>
<feature type="zinc finger region" description="C3H1-type" evidence="8">
    <location>
        <begin position="248"/>
        <end position="275"/>
    </location>
</feature>
<dbReference type="VEuPathDB" id="FungiDB:PC110_g5370"/>
<dbReference type="Pfam" id="PF00642">
    <property type="entry name" value="zf-CCCH"/>
    <property type="match status" value="1"/>
</dbReference>
<comment type="caution">
    <text evidence="12">The sequence shown here is derived from an EMBL/GenBank/DDBJ whole genome shotgun (WGS) entry which is preliminary data.</text>
</comment>
<dbReference type="Pfam" id="PF16543">
    <property type="entry name" value="DFRP_C"/>
    <property type="match status" value="1"/>
</dbReference>
<dbReference type="PANTHER" id="PTHR12681">
    <property type="entry name" value="ZINC FINGER-CONTAINING PROTEIN P48ZNF"/>
    <property type="match status" value="1"/>
</dbReference>
<evidence type="ECO:0000256" key="7">
    <source>
        <dbReference type="ARBA" id="ARBA00023136"/>
    </source>
</evidence>
<feature type="domain" description="C3H1-type" evidence="11">
    <location>
        <begin position="320"/>
        <end position="358"/>
    </location>
</feature>
<name>A0A8T1V1M9_9STRA</name>
<feature type="region of interest" description="Disordered" evidence="9">
    <location>
        <begin position="146"/>
        <end position="182"/>
    </location>
</feature>
<evidence type="ECO:0000256" key="10">
    <source>
        <dbReference type="SAM" id="Phobius"/>
    </source>
</evidence>
<dbReference type="GO" id="GO:0005829">
    <property type="term" value="C:cytosol"/>
    <property type="evidence" value="ECO:0007669"/>
    <property type="project" value="TreeGrafter"/>
</dbReference>
<organism evidence="12 13">
    <name type="scientific">Phytophthora cactorum</name>
    <dbReference type="NCBI Taxonomy" id="29920"/>
    <lineage>
        <taxon>Eukaryota</taxon>
        <taxon>Sar</taxon>
        <taxon>Stramenopiles</taxon>
        <taxon>Oomycota</taxon>
        <taxon>Peronosporomycetes</taxon>
        <taxon>Peronosporales</taxon>
        <taxon>Peronosporaceae</taxon>
        <taxon>Phytophthora</taxon>
    </lineage>
</organism>
<evidence type="ECO:0000313" key="13">
    <source>
        <dbReference type="Proteomes" id="UP000688947"/>
    </source>
</evidence>
<keyword evidence="3 8" id="KW-0479">Metal-binding</keyword>
<keyword evidence="4 8" id="KW-0863">Zinc-finger</keyword>
<dbReference type="PANTHER" id="PTHR12681:SF0">
    <property type="entry name" value="ZINC FINGER CCCH DOMAIN-CONTAINING PROTEIN 15"/>
    <property type="match status" value="1"/>
</dbReference>
<feature type="zinc finger region" description="C3H1-type" evidence="8">
    <location>
        <begin position="320"/>
        <end position="358"/>
    </location>
</feature>
<evidence type="ECO:0000313" key="12">
    <source>
        <dbReference type="EMBL" id="KAG6973595.1"/>
    </source>
</evidence>
<keyword evidence="5 8" id="KW-0862">Zinc</keyword>
<dbReference type="SMART" id="SM00356">
    <property type="entry name" value="ZnF_C3H1"/>
    <property type="match status" value="2"/>
</dbReference>